<keyword evidence="2" id="KW-1185">Reference proteome</keyword>
<proteinExistence type="predicted"/>
<dbReference type="Proteomes" id="UP000000268">
    <property type="component" value="Chromosome"/>
</dbReference>
<protein>
    <submittedName>
        <fullName evidence="1">Uncharacterized protein</fullName>
    </submittedName>
</protein>
<dbReference type="HOGENOM" id="CLU_3302963_0_0_3"/>
<dbReference type="AlphaFoldDB" id="B0C8Y7"/>
<name>B0C8Y7_ACAM1</name>
<evidence type="ECO:0000313" key="1">
    <source>
        <dbReference type="EMBL" id="ABW25377.1"/>
    </source>
</evidence>
<evidence type="ECO:0000313" key="2">
    <source>
        <dbReference type="Proteomes" id="UP000000268"/>
    </source>
</evidence>
<accession>B0C8Y7</accession>
<dbReference type="EMBL" id="CP000828">
    <property type="protein sequence ID" value="ABW25377.1"/>
    <property type="molecule type" value="Genomic_DNA"/>
</dbReference>
<gene>
    <name evidence="1" type="ordered locus">AM1_0291</name>
</gene>
<reference evidence="1 2" key="1">
    <citation type="journal article" date="2008" name="Proc. Natl. Acad. Sci. U.S.A.">
        <title>Niche adaptation and genome expansion in the chlorophyll d-producing cyanobacterium Acaryochloris marina.</title>
        <authorList>
            <person name="Swingley W.D."/>
            <person name="Chen M."/>
            <person name="Cheung P.C."/>
            <person name="Conrad A.L."/>
            <person name="Dejesa L.C."/>
            <person name="Hao J."/>
            <person name="Honchak B.M."/>
            <person name="Karbach L.E."/>
            <person name="Kurdoglu A."/>
            <person name="Lahiri S."/>
            <person name="Mastrian S.D."/>
            <person name="Miyashita H."/>
            <person name="Page L."/>
            <person name="Ramakrishna P."/>
            <person name="Satoh S."/>
            <person name="Sattley W.M."/>
            <person name="Shimada Y."/>
            <person name="Taylor H.L."/>
            <person name="Tomo T."/>
            <person name="Tsuchiya T."/>
            <person name="Wang Z.T."/>
            <person name="Raymond J."/>
            <person name="Mimuro M."/>
            <person name="Blankenship R.E."/>
            <person name="Touchman J.W."/>
        </authorList>
    </citation>
    <scope>NUCLEOTIDE SEQUENCE [LARGE SCALE GENOMIC DNA]</scope>
    <source>
        <strain evidence="2">MBIC 11017</strain>
    </source>
</reference>
<organism evidence="1 2">
    <name type="scientific">Acaryochloris marina (strain MBIC 11017)</name>
    <dbReference type="NCBI Taxonomy" id="329726"/>
    <lineage>
        <taxon>Bacteria</taxon>
        <taxon>Bacillati</taxon>
        <taxon>Cyanobacteriota</taxon>
        <taxon>Cyanophyceae</taxon>
        <taxon>Acaryochloridales</taxon>
        <taxon>Acaryochloridaceae</taxon>
        <taxon>Acaryochloris</taxon>
    </lineage>
</organism>
<sequence length="39" mass="4479">MKIDFPLFSYSSLLPELLLFLGNCRIELSAITFTLIFVI</sequence>
<dbReference type="KEGG" id="amr:AM1_0291"/>
<dbReference type="STRING" id="329726.AM1_0291"/>